<gene>
    <name evidence="1" type="ORF">AELLOGFF_05869</name>
</gene>
<evidence type="ECO:0000313" key="1">
    <source>
        <dbReference type="EMBL" id="CAA0131067.1"/>
    </source>
</evidence>
<name>A0A5S9R616_MYCVN</name>
<protein>
    <submittedName>
        <fullName evidence="1">Uncharacterized protein</fullName>
    </submittedName>
</protein>
<dbReference type="EMBL" id="CACSIP010000041">
    <property type="protein sequence ID" value="CAA0131067.1"/>
    <property type="molecule type" value="Genomic_DNA"/>
</dbReference>
<proteinExistence type="predicted"/>
<accession>A0A5S9R616</accession>
<keyword evidence="2" id="KW-1185">Reference proteome</keyword>
<evidence type="ECO:0000313" key="2">
    <source>
        <dbReference type="Proteomes" id="UP000430146"/>
    </source>
</evidence>
<dbReference type="Proteomes" id="UP000430146">
    <property type="component" value="Unassembled WGS sequence"/>
</dbReference>
<dbReference type="AlphaFoldDB" id="A0A5S9R616"/>
<reference evidence="1 2" key="1">
    <citation type="submission" date="2019-11" db="EMBL/GenBank/DDBJ databases">
        <authorList>
            <person name="Holert J."/>
        </authorList>
    </citation>
    <scope>NUCLEOTIDE SEQUENCE [LARGE SCALE GENOMIC DNA]</scope>
    <source>
        <strain evidence="1">BC8_1</strain>
    </source>
</reference>
<organism evidence="1 2">
    <name type="scientific">Mycolicibacterium vanbaalenii</name>
    <name type="common">Mycobacterium vanbaalenii</name>
    <dbReference type="NCBI Taxonomy" id="110539"/>
    <lineage>
        <taxon>Bacteria</taxon>
        <taxon>Bacillati</taxon>
        <taxon>Actinomycetota</taxon>
        <taxon>Actinomycetes</taxon>
        <taxon>Mycobacteriales</taxon>
        <taxon>Mycobacteriaceae</taxon>
        <taxon>Mycolicibacterium</taxon>
    </lineage>
</organism>
<sequence length="69" mass="7235">MYDIPEIFAGRFDDLVKNGLDKASSATVGLSRICPTGAIAATKRSPDADRVSVPACSADAFDAYAESHT</sequence>